<keyword evidence="1" id="KW-0489">Methyltransferase</keyword>
<dbReference type="RefSeq" id="WP_048099712.1">
    <property type="nucleotide sequence ID" value="NZ_JFZT01000043.1"/>
</dbReference>
<keyword evidence="7" id="KW-1185">Reference proteome</keyword>
<dbReference type="CDD" id="cd02440">
    <property type="entry name" value="AdoMet_MTases"/>
    <property type="match status" value="1"/>
</dbReference>
<dbReference type="GO" id="GO:0008173">
    <property type="term" value="F:RNA methyltransferase activity"/>
    <property type="evidence" value="ECO:0007669"/>
    <property type="project" value="InterPro"/>
</dbReference>
<dbReference type="InterPro" id="IPR029063">
    <property type="entry name" value="SAM-dependent_MTases_sf"/>
</dbReference>
<feature type="domain" description="SAM-dependent MTase RsmB/NOP-type" evidence="5">
    <location>
        <begin position="94"/>
        <end position="356"/>
    </location>
</feature>
<comment type="caution">
    <text evidence="6">The sequence shown here is derived from an EMBL/GenBank/DDBJ whole genome shotgun (WGS) entry which is preliminary data.</text>
</comment>
<gene>
    <name evidence="6" type="ORF">CM19_07285</name>
</gene>
<dbReference type="STRING" id="1160895.CM19_07285"/>
<dbReference type="PRINTS" id="PR02008">
    <property type="entry name" value="RCMTFAMILY"/>
</dbReference>
<dbReference type="EMBL" id="JFZT01000043">
    <property type="protein sequence ID" value="EZQ06575.1"/>
    <property type="molecule type" value="Genomic_DNA"/>
</dbReference>
<evidence type="ECO:0000259" key="5">
    <source>
        <dbReference type="PROSITE" id="PS51686"/>
    </source>
</evidence>
<keyword evidence="2" id="KW-0808">Transferase</keyword>
<dbReference type="Proteomes" id="UP000024332">
    <property type="component" value="Unassembled WGS sequence"/>
</dbReference>
<dbReference type="InterPro" id="IPR023267">
    <property type="entry name" value="RCMT"/>
</dbReference>
<sequence length="361" mass="41503">MECKKLIVEGIHLSLKGYSPEKSFDSAFKLYPCGNRREQYEEFLAYLKKYICLKGIYPGYEISEVLEKADDNCYLSFSLPNWIYSRLFALLGKEGIKGLFKRKRWIRINTLKVDINSVKTSLLTQGISLLPTEFSFLFEVDKRVSYTDQFKGGLVIPQDKSSVIAVSFLDPREGERILEIGSAPGVKTSLIQQITRNRSYVIAIDISEKRIRTQKELMILWGVENVDLIVADGLHLPIRKVDKVFIDAPCSNSGTLNVDPSVLLRIEKKDILRLFSIQKAILRETQRLKTKVVYTTCSLFPEEGEKVVEEFEDYLVPIKNCGHEGYRKSRVWLRVFRTYPHIDESEGFFIAKLDFSSIPQA</sequence>
<dbReference type="InterPro" id="IPR049560">
    <property type="entry name" value="MeTrfase_RsmB-F_NOP2_cat"/>
</dbReference>
<name>A0A031LP82_9CREN</name>
<protein>
    <submittedName>
        <fullName evidence="6">Fmu (Sun) domain-containing protein</fullName>
    </submittedName>
</protein>
<proteinExistence type="predicted"/>
<dbReference type="PANTHER" id="PTHR22807">
    <property type="entry name" value="NOP2 YEAST -RELATED NOL1/NOP2/FMU SUN DOMAIN-CONTAINING"/>
    <property type="match status" value="1"/>
</dbReference>
<keyword evidence="4" id="KW-0694">RNA-binding</keyword>
<dbReference type="SUPFAM" id="SSF53335">
    <property type="entry name" value="S-adenosyl-L-methionine-dependent methyltransferases"/>
    <property type="match status" value="1"/>
</dbReference>
<dbReference type="GO" id="GO:0003723">
    <property type="term" value="F:RNA binding"/>
    <property type="evidence" value="ECO:0007669"/>
    <property type="project" value="UniProtKB-KW"/>
</dbReference>
<evidence type="ECO:0000313" key="6">
    <source>
        <dbReference type="EMBL" id="EZQ06575.1"/>
    </source>
</evidence>
<dbReference type="Gene3D" id="3.40.50.150">
    <property type="entry name" value="Vaccinia Virus protein VP39"/>
    <property type="match status" value="1"/>
</dbReference>
<dbReference type="OrthoDB" id="14725at2157"/>
<dbReference type="Pfam" id="PF01189">
    <property type="entry name" value="Methyltr_RsmB-F"/>
    <property type="match status" value="1"/>
</dbReference>
<evidence type="ECO:0000256" key="4">
    <source>
        <dbReference type="ARBA" id="ARBA00022884"/>
    </source>
</evidence>
<accession>A0A031LP82</accession>
<reference evidence="6 7" key="1">
    <citation type="submission" date="2014-03" db="EMBL/GenBank/DDBJ databases">
        <title>Draft genome sequence of the novel thermoacidophilic archaea Acidianus copahuensis ALE1 strain, isolated from Copahue volcanic area in Neuquen Argentina.</title>
        <authorList>
            <person name="Urbieta M.S."/>
            <person name="Rascovan N."/>
            <person name="Castro C."/>
            <person name="Revale S."/>
            <person name="Giaveno M.A."/>
            <person name="Vazquez M.P."/>
            <person name="Donati E.R."/>
        </authorList>
    </citation>
    <scope>NUCLEOTIDE SEQUENCE [LARGE SCALE GENOMIC DNA]</scope>
    <source>
        <strain evidence="6 7">ALE1</strain>
    </source>
</reference>
<dbReference type="InterPro" id="IPR001678">
    <property type="entry name" value="MeTrfase_RsmB-F_NOP2_dom"/>
</dbReference>
<keyword evidence="3" id="KW-0949">S-adenosyl-L-methionine</keyword>
<organism evidence="6 7">
    <name type="scientific">Candidatus Acidianus copahuensis</name>
    <dbReference type="NCBI Taxonomy" id="1160895"/>
    <lineage>
        <taxon>Archaea</taxon>
        <taxon>Thermoproteota</taxon>
        <taxon>Thermoprotei</taxon>
        <taxon>Sulfolobales</taxon>
        <taxon>Sulfolobaceae</taxon>
        <taxon>Acidianus</taxon>
    </lineage>
</organism>
<evidence type="ECO:0000256" key="2">
    <source>
        <dbReference type="ARBA" id="ARBA00022679"/>
    </source>
</evidence>
<evidence type="ECO:0000256" key="3">
    <source>
        <dbReference type="ARBA" id="ARBA00022691"/>
    </source>
</evidence>
<evidence type="ECO:0000313" key="7">
    <source>
        <dbReference type="Proteomes" id="UP000024332"/>
    </source>
</evidence>
<dbReference type="PROSITE" id="PS51686">
    <property type="entry name" value="SAM_MT_RSMB_NOP"/>
    <property type="match status" value="1"/>
</dbReference>
<dbReference type="GO" id="GO:0001510">
    <property type="term" value="P:RNA methylation"/>
    <property type="evidence" value="ECO:0007669"/>
    <property type="project" value="InterPro"/>
</dbReference>
<evidence type="ECO:0000256" key="1">
    <source>
        <dbReference type="ARBA" id="ARBA00022603"/>
    </source>
</evidence>
<dbReference type="PANTHER" id="PTHR22807:SF70">
    <property type="entry name" value="TRNA_RRNA CYTOSINE-C5-METHYLASE, NOL1_NOP2_SUN FAMILY, FUSED TO N-TERMINAL NUSB REGULATOR DOMAIN"/>
    <property type="match status" value="1"/>
</dbReference>
<dbReference type="AlphaFoldDB" id="A0A031LP82"/>